<evidence type="ECO:0000313" key="3">
    <source>
        <dbReference type="Proteomes" id="UP000320176"/>
    </source>
</evidence>
<keyword evidence="3" id="KW-1185">Reference proteome</keyword>
<dbReference type="PANTHER" id="PTHR18901:SF38">
    <property type="entry name" value="PSEUDOURIDINE-5'-PHOSPHATASE"/>
    <property type="match status" value="1"/>
</dbReference>
<sequence>MSIDDHNAQQMNAADSTADEMHSQTPAIDGVALDMDGLLFDTERIYWQVGDIVLQRRGHRYSAELQQRMMGRIGTAAVEQMIAFHLLDDSPAELLAESDALYGELLHEQLRPMPGLNEWIDALLDREVPFALTTSSRRQWVDVIFSDIPWRDQLAFVLTGDDVVNGKPHPEMYLRAAGHFDIPPTRMLVLEDSGNGCAAAVASGAITVAVPNEHTKTQDFAGAYLLAESLTDIRLLRLLGR</sequence>
<keyword evidence="2" id="KW-0378">Hydrolase</keyword>
<dbReference type="Proteomes" id="UP000320176">
    <property type="component" value="Unassembled WGS sequence"/>
</dbReference>
<dbReference type="InterPro" id="IPR036412">
    <property type="entry name" value="HAD-like_sf"/>
</dbReference>
<dbReference type="PANTHER" id="PTHR18901">
    <property type="entry name" value="2-DEOXYGLUCOSE-6-PHOSPHATE PHOSPHATASE 2"/>
    <property type="match status" value="1"/>
</dbReference>
<name>A0A5C6ASE8_9BACT</name>
<dbReference type="GO" id="GO:0016787">
    <property type="term" value="F:hydrolase activity"/>
    <property type="evidence" value="ECO:0007669"/>
    <property type="project" value="UniProtKB-KW"/>
</dbReference>
<organism evidence="2 3">
    <name type="scientific">Stieleria varia</name>
    <dbReference type="NCBI Taxonomy" id="2528005"/>
    <lineage>
        <taxon>Bacteria</taxon>
        <taxon>Pseudomonadati</taxon>
        <taxon>Planctomycetota</taxon>
        <taxon>Planctomycetia</taxon>
        <taxon>Pirellulales</taxon>
        <taxon>Pirellulaceae</taxon>
        <taxon>Stieleria</taxon>
    </lineage>
</organism>
<accession>A0A5C6ASE8</accession>
<dbReference type="InterPro" id="IPR023214">
    <property type="entry name" value="HAD_sf"/>
</dbReference>
<dbReference type="InterPro" id="IPR006439">
    <property type="entry name" value="HAD-SF_hydro_IA"/>
</dbReference>
<dbReference type="SFLD" id="SFLDG01129">
    <property type="entry name" value="C1.5:_HAD__Beta-PGM__Phosphata"/>
    <property type="match status" value="1"/>
</dbReference>
<evidence type="ECO:0000256" key="1">
    <source>
        <dbReference type="SAM" id="MobiDB-lite"/>
    </source>
</evidence>
<feature type="region of interest" description="Disordered" evidence="1">
    <location>
        <begin position="1"/>
        <end position="23"/>
    </location>
</feature>
<protein>
    <submittedName>
        <fullName evidence="2">Phosphorylated carbohydrates phosphatase</fullName>
        <ecNumber evidence="2">3.1.3.-</ecNumber>
    </submittedName>
</protein>
<proteinExistence type="predicted"/>
<dbReference type="InterPro" id="IPR041492">
    <property type="entry name" value="HAD_2"/>
</dbReference>
<dbReference type="AlphaFoldDB" id="A0A5C6ASE8"/>
<dbReference type="NCBIfam" id="TIGR01509">
    <property type="entry name" value="HAD-SF-IA-v3"/>
    <property type="match status" value="1"/>
</dbReference>
<reference evidence="2 3" key="1">
    <citation type="submission" date="2019-02" db="EMBL/GenBank/DDBJ databases">
        <title>Deep-cultivation of Planctomycetes and their phenomic and genomic characterization uncovers novel biology.</title>
        <authorList>
            <person name="Wiegand S."/>
            <person name="Jogler M."/>
            <person name="Boedeker C."/>
            <person name="Pinto D."/>
            <person name="Vollmers J."/>
            <person name="Rivas-Marin E."/>
            <person name="Kohn T."/>
            <person name="Peeters S.H."/>
            <person name="Heuer A."/>
            <person name="Rast P."/>
            <person name="Oberbeckmann S."/>
            <person name="Bunk B."/>
            <person name="Jeske O."/>
            <person name="Meyerdierks A."/>
            <person name="Storesund J.E."/>
            <person name="Kallscheuer N."/>
            <person name="Luecker S."/>
            <person name="Lage O.M."/>
            <person name="Pohl T."/>
            <person name="Merkel B.J."/>
            <person name="Hornburger P."/>
            <person name="Mueller R.-W."/>
            <person name="Bruemmer F."/>
            <person name="Labrenz M."/>
            <person name="Spormann A.M."/>
            <person name="Op Den Camp H."/>
            <person name="Overmann J."/>
            <person name="Amann R."/>
            <person name="Jetten M.S.M."/>
            <person name="Mascher T."/>
            <person name="Medema M.H."/>
            <person name="Devos D.P."/>
            <person name="Kaster A.-K."/>
            <person name="Ovreas L."/>
            <person name="Rohde M."/>
            <person name="Galperin M.Y."/>
            <person name="Jogler C."/>
        </authorList>
    </citation>
    <scope>NUCLEOTIDE SEQUENCE [LARGE SCALE GENOMIC DNA]</scope>
    <source>
        <strain evidence="2 3">Pla52n</strain>
    </source>
</reference>
<evidence type="ECO:0000313" key="2">
    <source>
        <dbReference type="EMBL" id="TWU01104.1"/>
    </source>
</evidence>
<dbReference type="Gene3D" id="3.40.50.1000">
    <property type="entry name" value="HAD superfamily/HAD-like"/>
    <property type="match status" value="1"/>
</dbReference>
<gene>
    <name evidence="2" type="ORF">Pla52n_44760</name>
</gene>
<comment type="caution">
    <text evidence="2">The sequence shown here is derived from an EMBL/GenBank/DDBJ whole genome shotgun (WGS) entry which is preliminary data.</text>
</comment>
<dbReference type="SFLD" id="SFLDS00003">
    <property type="entry name" value="Haloacid_Dehalogenase"/>
    <property type="match status" value="1"/>
</dbReference>
<dbReference type="SUPFAM" id="SSF56784">
    <property type="entry name" value="HAD-like"/>
    <property type="match status" value="1"/>
</dbReference>
<dbReference type="Gene3D" id="1.10.150.240">
    <property type="entry name" value="Putative phosphatase, domain 2"/>
    <property type="match status" value="1"/>
</dbReference>
<dbReference type="EMBL" id="SJPN01000005">
    <property type="protein sequence ID" value="TWU01104.1"/>
    <property type="molecule type" value="Genomic_DNA"/>
</dbReference>
<dbReference type="Pfam" id="PF13419">
    <property type="entry name" value="HAD_2"/>
    <property type="match status" value="1"/>
</dbReference>
<dbReference type="InterPro" id="IPR023198">
    <property type="entry name" value="PGP-like_dom2"/>
</dbReference>
<dbReference type="EC" id="3.1.3.-" evidence="2"/>